<dbReference type="GO" id="GO:0009103">
    <property type="term" value="P:lipopolysaccharide biosynthetic process"/>
    <property type="evidence" value="ECO:0007669"/>
    <property type="project" value="TreeGrafter"/>
</dbReference>
<evidence type="ECO:0000259" key="2">
    <source>
        <dbReference type="Pfam" id="PF00534"/>
    </source>
</evidence>
<evidence type="ECO:0000256" key="1">
    <source>
        <dbReference type="ARBA" id="ARBA00022679"/>
    </source>
</evidence>
<feature type="domain" description="Glycosyl transferase family 1" evidence="2">
    <location>
        <begin position="173"/>
        <end position="313"/>
    </location>
</feature>
<dbReference type="Proteomes" id="UP000254875">
    <property type="component" value="Unassembled WGS sequence"/>
</dbReference>
<dbReference type="Gene3D" id="3.40.50.2000">
    <property type="entry name" value="Glycogen Phosphorylase B"/>
    <property type="match status" value="1"/>
</dbReference>
<dbReference type="Pfam" id="PF00534">
    <property type="entry name" value="Glycos_transf_1"/>
    <property type="match status" value="1"/>
</dbReference>
<dbReference type="EMBL" id="QHKS01000030">
    <property type="protein sequence ID" value="RDJ98737.1"/>
    <property type="molecule type" value="Genomic_DNA"/>
</dbReference>
<dbReference type="GO" id="GO:0016757">
    <property type="term" value="F:glycosyltransferase activity"/>
    <property type="evidence" value="ECO:0007669"/>
    <property type="project" value="InterPro"/>
</dbReference>
<protein>
    <submittedName>
        <fullName evidence="3">Glycosyl transferase family 2</fullName>
    </submittedName>
</protein>
<proteinExistence type="predicted"/>
<dbReference type="PANTHER" id="PTHR46401:SF2">
    <property type="entry name" value="GLYCOSYLTRANSFERASE WBBK-RELATED"/>
    <property type="match status" value="1"/>
</dbReference>
<organism evidence="3 4">
    <name type="scientific">Paraburkholderia lacunae</name>
    <dbReference type="NCBI Taxonomy" id="2211104"/>
    <lineage>
        <taxon>Bacteria</taxon>
        <taxon>Pseudomonadati</taxon>
        <taxon>Pseudomonadota</taxon>
        <taxon>Betaproteobacteria</taxon>
        <taxon>Burkholderiales</taxon>
        <taxon>Burkholderiaceae</taxon>
        <taxon>Paraburkholderia</taxon>
    </lineage>
</organism>
<comment type="caution">
    <text evidence="3">The sequence shown here is derived from an EMBL/GenBank/DDBJ whole genome shotgun (WGS) entry which is preliminary data.</text>
</comment>
<keyword evidence="1 3" id="KW-0808">Transferase</keyword>
<dbReference type="SUPFAM" id="SSF53756">
    <property type="entry name" value="UDP-Glycosyltransferase/glycogen phosphorylase"/>
    <property type="match status" value="1"/>
</dbReference>
<dbReference type="RefSeq" id="WP_115107546.1">
    <property type="nucleotide sequence ID" value="NZ_QHKS01000030.1"/>
</dbReference>
<accession>A0A370MZW6</accession>
<evidence type="ECO:0000313" key="4">
    <source>
        <dbReference type="Proteomes" id="UP000254875"/>
    </source>
</evidence>
<gene>
    <name evidence="3" type="ORF">DLM46_31885</name>
</gene>
<reference evidence="4" key="1">
    <citation type="submission" date="2018-05" db="EMBL/GenBank/DDBJ databases">
        <authorList>
            <person name="Feng T."/>
        </authorList>
    </citation>
    <scope>NUCLEOTIDE SEQUENCE [LARGE SCALE GENOMIC DNA]</scope>
    <source>
        <strain evidence="4">S27</strain>
    </source>
</reference>
<keyword evidence="4" id="KW-1185">Reference proteome</keyword>
<dbReference type="AlphaFoldDB" id="A0A370MZW6"/>
<evidence type="ECO:0000313" key="3">
    <source>
        <dbReference type="EMBL" id="RDJ98737.1"/>
    </source>
</evidence>
<name>A0A370MZW6_9BURK</name>
<dbReference type="OrthoDB" id="570545at2"/>
<dbReference type="PANTHER" id="PTHR46401">
    <property type="entry name" value="GLYCOSYLTRANSFERASE WBBK-RELATED"/>
    <property type="match status" value="1"/>
</dbReference>
<sequence length="355" mass="39351">MKLRICAPDIFAGDAVGNHCIGIARMAMRLGMGAELYAQRFDATVLPIHALADLFEQIGEDDLLLVSYSIFDPFLEQLLALPCRKLCYFHGVTDPDLLREFEPRTADLCEASFAQFPLLSRFESVIANSHSTARSVSEWINPASMKVVPPVFADMPAFQRVPSEQPQHRLRPNLMVVGRVVPHKRIEDAIEVIALLHKRKFEFTLSVIGSMPNYEYSKFLINHARSLGVLDQIDFLGMMDDEDLFDSYDASSGLLAMSRHEGFCVPVLEAMHFGKPVFVRGGTAAQELCAPGSVFDADGPLEGWADAIATQLSEPTGTRTDSARAEMNRSHEILLRTDTSVWQQILLAGGKRGNP</sequence>
<dbReference type="InterPro" id="IPR001296">
    <property type="entry name" value="Glyco_trans_1"/>
</dbReference>